<dbReference type="PANTHER" id="PTHR30514:SF18">
    <property type="entry name" value="RPIR-FAMILY TRANSCRIPTIONAL REGULATOR"/>
    <property type="match status" value="1"/>
</dbReference>
<dbReference type="RefSeq" id="WP_164648168.1">
    <property type="nucleotide sequence ID" value="NZ_CP047475.1"/>
</dbReference>
<sequence>MTNPMLERIAEHYSELTNNNRRIADYLMVNPEKILILSTNEVAQECSVSKASVSRFIRKLGYEDHGSLRSELLDERDKGTPMTMPLGPSTSGFNAEVAALGTLWNQLESMELSSVIECLARAPKVKVIGYRNSYPVAMHFRQQLLQCRPQVELLPIPGQTIGEDIAQIGKDEYVVLVGIRRRIKGFSELVERLPREQTLLITDQTGIKYQSQVACTLVCPMGNDRPLDSYAAPMALVSYLSNAVYDELGHLSQEVSDSISKTYSILNELE</sequence>
<dbReference type="EMBL" id="CP047475">
    <property type="protein sequence ID" value="QIA63265.1"/>
    <property type="molecule type" value="Genomic_DNA"/>
</dbReference>
<dbReference type="InterPro" id="IPR000281">
    <property type="entry name" value="HTH_RpiR"/>
</dbReference>
<dbReference type="GO" id="GO:0003700">
    <property type="term" value="F:DNA-binding transcription factor activity"/>
    <property type="evidence" value="ECO:0007669"/>
    <property type="project" value="InterPro"/>
</dbReference>
<dbReference type="Proteomes" id="UP000464262">
    <property type="component" value="Chromosome 1"/>
</dbReference>
<accession>A0A7Z2T2X3</accession>
<dbReference type="InterPro" id="IPR047640">
    <property type="entry name" value="RpiR-like"/>
</dbReference>
<name>A0A7Z2T2X3_9VIBR</name>
<dbReference type="GO" id="GO:0003677">
    <property type="term" value="F:DNA binding"/>
    <property type="evidence" value="ECO:0007669"/>
    <property type="project" value="InterPro"/>
</dbReference>
<dbReference type="InterPro" id="IPR046348">
    <property type="entry name" value="SIS_dom_sf"/>
</dbReference>
<dbReference type="InterPro" id="IPR009057">
    <property type="entry name" value="Homeodomain-like_sf"/>
</dbReference>
<dbReference type="Pfam" id="PF01418">
    <property type="entry name" value="HTH_6"/>
    <property type="match status" value="1"/>
</dbReference>
<protein>
    <submittedName>
        <fullName evidence="2">MurR/RpiR family transcriptional regulator</fullName>
    </submittedName>
</protein>
<keyword evidence="3" id="KW-1185">Reference proteome</keyword>
<feature type="domain" description="HTH rpiR-type" evidence="1">
    <location>
        <begin position="3"/>
        <end position="79"/>
    </location>
</feature>
<dbReference type="InterPro" id="IPR036388">
    <property type="entry name" value="WH-like_DNA-bd_sf"/>
</dbReference>
<dbReference type="Gene3D" id="3.40.50.10490">
    <property type="entry name" value="Glucose-6-phosphate isomerase like protein, domain 1"/>
    <property type="match status" value="1"/>
</dbReference>
<evidence type="ECO:0000259" key="1">
    <source>
        <dbReference type="PROSITE" id="PS51071"/>
    </source>
</evidence>
<evidence type="ECO:0000313" key="3">
    <source>
        <dbReference type="Proteomes" id="UP000464262"/>
    </source>
</evidence>
<dbReference type="PANTHER" id="PTHR30514">
    <property type="entry name" value="GLUCOKINASE"/>
    <property type="match status" value="1"/>
</dbReference>
<dbReference type="KEGG" id="vas:GT360_06930"/>
<dbReference type="SUPFAM" id="SSF46689">
    <property type="entry name" value="Homeodomain-like"/>
    <property type="match status" value="1"/>
</dbReference>
<gene>
    <name evidence="2" type="ORF">GT360_06930</name>
</gene>
<dbReference type="SUPFAM" id="SSF53697">
    <property type="entry name" value="SIS domain"/>
    <property type="match status" value="1"/>
</dbReference>
<evidence type="ECO:0000313" key="2">
    <source>
        <dbReference type="EMBL" id="QIA63265.1"/>
    </source>
</evidence>
<organism evidence="2 3">
    <name type="scientific">Vibrio astriarenae</name>
    <dbReference type="NCBI Taxonomy" id="1481923"/>
    <lineage>
        <taxon>Bacteria</taxon>
        <taxon>Pseudomonadati</taxon>
        <taxon>Pseudomonadota</taxon>
        <taxon>Gammaproteobacteria</taxon>
        <taxon>Vibrionales</taxon>
        <taxon>Vibrionaceae</taxon>
        <taxon>Vibrio</taxon>
    </lineage>
</organism>
<reference evidence="2 3" key="1">
    <citation type="submission" date="2020-01" db="EMBL/GenBank/DDBJ databases">
        <title>Whole genome and functional gene identification of agarase of Vibrio HN897.</title>
        <authorList>
            <person name="Liu Y."/>
            <person name="Zhao Z."/>
        </authorList>
    </citation>
    <scope>NUCLEOTIDE SEQUENCE [LARGE SCALE GENOMIC DNA]</scope>
    <source>
        <strain evidence="2 3">HN897</strain>
    </source>
</reference>
<dbReference type="Gene3D" id="1.10.10.10">
    <property type="entry name" value="Winged helix-like DNA-binding domain superfamily/Winged helix DNA-binding domain"/>
    <property type="match status" value="1"/>
</dbReference>
<dbReference type="PROSITE" id="PS51071">
    <property type="entry name" value="HTH_RPIR"/>
    <property type="match status" value="1"/>
</dbReference>
<dbReference type="GO" id="GO:0097367">
    <property type="term" value="F:carbohydrate derivative binding"/>
    <property type="evidence" value="ECO:0007669"/>
    <property type="project" value="InterPro"/>
</dbReference>
<dbReference type="GO" id="GO:1901135">
    <property type="term" value="P:carbohydrate derivative metabolic process"/>
    <property type="evidence" value="ECO:0007669"/>
    <property type="project" value="InterPro"/>
</dbReference>
<proteinExistence type="predicted"/>
<dbReference type="AlphaFoldDB" id="A0A7Z2T2X3"/>